<dbReference type="InterPro" id="IPR016024">
    <property type="entry name" value="ARM-type_fold"/>
</dbReference>
<reference evidence="1" key="1">
    <citation type="submission" date="2022-10" db="EMBL/GenBank/DDBJ databases">
        <title>Gaoshiqiia sediminis gen. nov., sp. nov., isolated from coastal sediment.</title>
        <authorList>
            <person name="Yu W.X."/>
            <person name="Mu D.S."/>
            <person name="Du J.Z."/>
            <person name="Liang Y.Q."/>
        </authorList>
    </citation>
    <scope>NUCLEOTIDE SEQUENCE</scope>
    <source>
        <strain evidence="1">A06</strain>
    </source>
</reference>
<evidence type="ECO:0000313" key="1">
    <source>
        <dbReference type="EMBL" id="MCW0484174.1"/>
    </source>
</evidence>
<dbReference type="RefSeq" id="WP_282592767.1">
    <property type="nucleotide sequence ID" value="NZ_JAPAAF010000030.1"/>
</dbReference>
<gene>
    <name evidence="1" type="ORF">N2K84_15645</name>
</gene>
<evidence type="ECO:0000313" key="2">
    <source>
        <dbReference type="Proteomes" id="UP001163821"/>
    </source>
</evidence>
<dbReference type="Proteomes" id="UP001163821">
    <property type="component" value="Unassembled WGS sequence"/>
</dbReference>
<keyword evidence="2" id="KW-1185">Reference proteome</keyword>
<name>A0AA42C819_9BACT</name>
<dbReference type="EMBL" id="JAPAAF010000030">
    <property type="protein sequence ID" value="MCW0484174.1"/>
    <property type="molecule type" value="Genomic_DNA"/>
</dbReference>
<protein>
    <submittedName>
        <fullName evidence="1">Uncharacterized protein</fullName>
    </submittedName>
</protein>
<organism evidence="1 2">
    <name type="scientific">Gaoshiqia sediminis</name>
    <dbReference type="NCBI Taxonomy" id="2986998"/>
    <lineage>
        <taxon>Bacteria</taxon>
        <taxon>Pseudomonadati</taxon>
        <taxon>Bacteroidota</taxon>
        <taxon>Bacteroidia</taxon>
        <taxon>Marinilabiliales</taxon>
        <taxon>Prolixibacteraceae</taxon>
        <taxon>Gaoshiqia</taxon>
    </lineage>
</organism>
<comment type="caution">
    <text evidence="1">The sequence shown here is derived from an EMBL/GenBank/DDBJ whole genome shotgun (WGS) entry which is preliminary data.</text>
</comment>
<sequence length="171" mass="19948">METEDIIDVIRRWENLDLFKQHLIHHPDQLQLLFRVAFDDSNPVYWRAAYLIDQLSEQNPALIRPYVPQLVKALSATSNTSKLRHYLKVVSQYPISEDSIDFLFGFCLDVFTKPSYPVAVRVHAMKILYHIAEMEPGLKPELIQIIEYELTLHPTAGLKSRGRHLLAKLRR</sequence>
<dbReference type="AlphaFoldDB" id="A0AA42C819"/>
<accession>A0AA42C819</accession>
<dbReference type="SUPFAM" id="SSF48371">
    <property type="entry name" value="ARM repeat"/>
    <property type="match status" value="1"/>
</dbReference>
<proteinExistence type="predicted"/>